<dbReference type="Gene3D" id="2.30.30.190">
    <property type="entry name" value="CAP Gly-rich-like domain"/>
    <property type="match status" value="1"/>
</dbReference>
<dbReference type="InterPro" id="IPR036859">
    <property type="entry name" value="CAP-Gly_dom_sf"/>
</dbReference>
<dbReference type="STRING" id="4846.A0A367J6E6"/>
<dbReference type="InterPro" id="IPR000938">
    <property type="entry name" value="CAP-Gly_domain"/>
</dbReference>
<evidence type="ECO:0000256" key="1">
    <source>
        <dbReference type="SAM" id="Coils"/>
    </source>
</evidence>
<dbReference type="Pfam" id="PF01302">
    <property type="entry name" value="CAP_GLY"/>
    <property type="match status" value="1"/>
</dbReference>
<evidence type="ECO:0000313" key="3">
    <source>
        <dbReference type="EMBL" id="RCH85480.1"/>
    </source>
</evidence>
<proteinExistence type="predicted"/>
<reference evidence="3 4" key="1">
    <citation type="journal article" date="2018" name="G3 (Bethesda)">
        <title>Phylogenetic and Phylogenomic Definition of Rhizopus Species.</title>
        <authorList>
            <person name="Gryganskyi A.P."/>
            <person name="Golan J."/>
            <person name="Dolatabadi S."/>
            <person name="Mondo S."/>
            <person name="Robb S."/>
            <person name="Idnurm A."/>
            <person name="Muszewska A."/>
            <person name="Steczkiewicz K."/>
            <person name="Masonjones S."/>
            <person name="Liao H.L."/>
            <person name="Gajdeczka M.T."/>
            <person name="Anike F."/>
            <person name="Vuek A."/>
            <person name="Anishchenko I.M."/>
            <person name="Voigt K."/>
            <person name="de Hoog G.S."/>
            <person name="Smith M.E."/>
            <person name="Heitman J."/>
            <person name="Vilgalys R."/>
            <person name="Stajich J.E."/>
        </authorList>
    </citation>
    <scope>NUCLEOTIDE SEQUENCE [LARGE SCALE GENOMIC DNA]</scope>
    <source>
        <strain evidence="3 4">LSU 92-RS-03</strain>
    </source>
</reference>
<keyword evidence="4" id="KW-1185">Reference proteome</keyword>
<dbReference type="PROSITE" id="PS00845">
    <property type="entry name" value="CAP_GLY_1"/>
    <property type="match status" value="1"/>
</dbReference>
<protein>
    <submittedName>
        <fullName evidence="3">CAP-GLY domain-containing linker protein 3</fullName>
    </submittedName>
</protein>
<feature type="domain" description="CAP-Gly" evidence="2">
    <location>
        <begin position="1"/>
        <end position="38"/>
    </location>
</feature>
<dbReference type="SUPFAM" id="SSF74924">
    <property type="entry name" value="Cap-Gly domain"/>
    <property type="match status" value="1"/>
</dbReference>
<dbReference type="EMBL" id="PJQM01004161">
    <property type="protein sequence ID" value="RCH85480.1"/>
    <property type="molecule type" value="Genomic_DNA"/>
</dbReference>
<gene>
    <name evidence="3" type="primary">CLIP3_2</name>
    <name evidence="3" type="ORF">CU098_008818</name>
</gene>
<comment type="caution">
    <text evidence="3">The sequence shown here is derived from an EMBL/GenBank/DDBJ whole genome shotgun (WGS) entry which is preliminary data.</text>
</comment>
<sequence length="291" mass="33583">AGTWVGIELDTVGLGKNDGSVDGKRYFICPPKTGLFILAIKLVKQQPVPPPLPLHQHQWIEKIEALEAENRQLKKEHQSQLALKDKHIQHLENSIVDIKKASIDSIEILEGMVQVNYQKVQQLEYALQIEKQKLHASVAEKDDLQKSVLEAIGSYEISLNTIENKRKEQQERHHQEIKILLQDIHVLETALQSKLDKETDLMHSLRTARQQSLKLNSELKKYTHHIKINTSLDNRWSTFIPRDRLLDTPIEEEEDEEEQTEEDDCILCGNKGHHLIHCHLLNSNIIQQALF</sequence>
<organism evidence="3 4">
    <name type="scientific">Rhizopus stolonifer</name>
    <name type="common">Rhizopus nigricans</name>
    <dbReference type="NCBI Taxonomy" id="4846"/>
    <lineage>
        <taxon>Eukaryota</taxon>
        <taxon>Fungi</taxon>
        <taxon>Fungi incertae sedis</taxon>
        <taxon>Mucoromycota</taxon>
        <taxon>Mucoromycotina</taxon>
        <taxon>Mucoromycetes</taxon>
        <taxon>Mucorales</taxon>
        <taxon>Mucorineae</taxon>
        <taxon>Rhizopodaceae</taxon>
        <taxon>Rhizopus</taxon>
    </lineage>
</organism>
<evidence type="ECO:0000259" key="2">
    <source>
        <dbReference type="PROSITE" id="PS50245"/>
    </source>
</evidence>
<dbReference type="PROSITE" id="PS50245">
    <property type="entry name" value="CAP_GLY_2"/>
    <property type="match status" value="1"/>
</dbReference>
<dbReference type="AlphaFoldDB" id="A0A367J6E6"/>
<accession>A0A367J6E6</accession>
<keyword evidence="1" id="KW-0175">Coiled coil</keyword>
<name>A0A367J6E6_RHIST</name>
<evidence type="ECO:0000313" key="4">
    <source>
        <dbReference type="Proteomes" id="UP000253551"/>
    </source>
</evidence>
<dbReference type="PANTHER" id="PTHR18916">
    <property type="entry name" value="DYNACTIN 1-RELATED MICROTUBULE-BINDING"/>
    <property type="match status" value="1"/>
</dbReference>
<dbReference type="SMART" id="SM01052">
    <property type="entry name" value="CAP_GLY"/>
    <property type="match status" value="1"/>
</dbReference>
<feature type="coiled-coil region" evidence="1">
    <location>
        <begin position="56"/>
        <end position="83"/>
    </location>
</feature>
<dbReference type="Proteomes" id="UP000253551">
    <property type="component" value="Unassembled WGS sequence"/>
</dbReference>
<feature type="non-terminal residue" evidence="3">
    <location>
        <position position="1"/>
    </location>
</feature>
<dbReference type="OrthoDB" id="2130750at2759"/>